<feature type="repeat" description="WD" evidence="1">
    <location>
        <begin position="500"/>
        <end position="541"/>
    </location>
</feature>
<dbReference type="EMBL" id="JAUKUD010000003">
    <property type="protein sequence ID" value="KAK0749119.1"/>
    <property type="molecule type" value="Genomic_DNA"/>
</dbReference>
<dbReference type="InterPro" id="IPR001680">
    <property type="entry name" value="WD40_rpt"/>
</dbReference>
<feature type="transmembrane region" description="Helical" evidence="3">
    <location>
        <begin position="213"/>
        <end position="231"/>
    </location>
</feature>
<dbReference type="PROSITE" id="PS50082">
    <property type="entry name" value="WD_REPEATS_2"/>
    <property type="match status" value="2"/>
</dbReference>
<dbReference type="PANTHER" id="PTHR37488:SF1">
    <property type="entry name" value="DUF1275 DOMAIN PROTEIN"/>
    <property type="match status" value="1"/>
</dbReference>
<feature type="compositionally biased region" description="Polar residues" evidence="2">
    <location>
        <begin position="336"/>
        <end position="348"/>
    </location>
</feature>
<dbReference type="AlphaFoldDB" id="A0AA40F0W2"/>
<dbReference type="InterPro" id="IPR010699">
    <property type="entry name" value="DUF1275"/>
</dbReference>
<dbReference type="Pfam" id="PF23798">
    <property type="entry name" value="Beta-prop_SPT8"/>
    <property type="match status" value="2"/>
</dbReference>
<keyword evidence="6" id="KW-1185">Reference proteome</keyword>
<keyword evidence="3" id="KW-0812">Transmembrane</keyword>
<feature type="region of interest" description="Disordered" evidence="2">
    <location>
        <begin position="561"/>
        <end position="680"/>
    </location>
</feature>
<keyword evidence="3" id="KW-0472">Membrane</keyword>
<feature type="domain" description="Transcription factor spt8 beta-propeller" evidence="4">
    <location>
        <begin position="369"/>
        <end position="559"/>
    </location>
</feature>
<feature type="region of interest" description="Disordered" evidence="2">
    <location>
        <begin position="264"/>
        <end position="352"/>
    </location>
</feature>
<proteinExistence type="predicted"/>
<reference evidence="5" key="1">
    <citation type="submission" date="2023-06" db="EMBL/GenBank/DDBJ databases">
        <title>Genome-scale phylogeny and comparative genomics of the fungal order Sordariales.</title>
        <authorList>
            <consortium name="Lawrence Berkeley National Laboratory"/>
            <person name="Hensen N."/>
            <person name="Bonometti L."/>
            <person name="Westerberg I."/>
            <person name="Brannstrom I.O."/>
            <person name="Guillou S."/>
            <person name="Cros-Aarteil S."/>
            <person name="Calhoun S."/>
            <person name="Haridas S."/>
            <person name="Kuo A."/>
            <person name="Mondo S."/>
            <person name="Pangilinan J."/>
            <person name="Riley R."/>
            <person name="LaButti K."/>
            <person name="Andreopoulos B."/>
            <person name="Lipzen A."/>
            <person name="Chen C."/>
            <person name="Yanf M."/>
            <person name="Daum C."/>
            <person name="Ng V."/>
            <person name="Clum A."/>
            <person name="Steindorff A."/>
            <person name="Ohm R."/>
            <person name="Martin F."/>
            <person name="Silar P."/>
            <person name="Natvig D."/>
            <person name="Lalanne C."/>
            <person name="Gautier V."/>
            <person name="Ament-velasquez S.L."/>
            <person name="Kruys A."/>
            <person name="Hutchinson M.I."/>
            <person name="Powell A.J."/>
            <person name="Barry K."/>
            <person name="Miller A.N."/>
            <person name="Grigoriev I.V."/>
            <person name="Debuchy R."/>
            <person name="Gladieux P."/>
            <person name="Thoren M.H."/>
            <person name="Johannesson H."/>
        </authorList>
    </citation>
    <scope>NUCLEOTIDE SEQUENCE</scope>
    <source>
        <strain evidence="5">SMH3187-1</strain>
    </source>
</reference>
<feature type="domain" description="Transcription factor spt8 beta-propeller" evidence="4">
    <location>
        <begin position="735"/>
        <end position="908"/>
    </location>
</feature>
<dbReference type="InterPro" id="IPR057544">
    <property type="entry name" value="Beta-prop_SPT8"/>
</dbReference>
<feature type="compositionally biased region" description="Acidic residues" evidence="2">
    <location>
        <begin position="264"/>
        <end position="314"/>
    </location>
</feature>
<evidence type="ECO:0000256" key="3">
    <source>
        <dbReference type="SAM" id="Phobius"/>
    </source>
</evidence>
<dbReference type="Pfam" id="PF06912">
    <property type="entry name" value="DUF1275"/>
    <property type="match status" value="1"/>
</dbReference>
<feature type="region of interest" description="Disordered" evidence="2">
    <location>
        <begin position="1"/>
        <end position="20"/>
    </location>
</feature>
<keyword evidence="1" id="KW-0853">WD repeat</keyword>
<evidence type="ECO:0000256" key="1">
    <source>
        <dbReference type="PROSITE-ProRule" id="PRU00221"/>
    </source>
</evidence>
<accession>A0AA40F0W2</accession>
<feature type="repeat" description="WD" evidence="1">
    <location>
        <begin position="738"/>
        <end position="760"/>
    </location>
</feature>
<protein>
    <submittedName>
        <fullName evidence="5">WD40-repeat-containing domain protein</fullName>
    </submittedName>
</protein>
<dbReference type="Proteomes" id="UP001172155">
    <property type="component" value="Unassembled WGS sequence"/>
</dbReference>
<dbReference type="PANTHER" id="PTHR37488">
    <property type="entry name" value="DUF1275 DOMAIN-CONTAINING PROTEIN"/>
    <property type="match status" value="1"/>
</dbReference>
<dbReference type="SMART" id="SM00320">
    <property type="entry name" value="WD40"/>
    <property type="match status" value="5"/>
</dbReference>
<keyword evidence="3" id="KW-1133">Transmembrane helix</keyword>
<evidence type="ECO:0000313" key="5">
    <source>
        <dbReference type="EMBL" id="KAK0749119.1"/>
    </source>
</evidence>
<feature type="transmembrane region" description="Helical" evidence="3">
    <location>
        <begin position="153"/>
        <end position="170"/>
    </location>
</feature>
<sequence>MPIRHNGRPDEESPLLGQRKPPTGLVSRLCKHLAVDLSRDWADLVLILCYFSTGLLDSSSISVWGSFVSMQTGNTVYIGLGLAAPHESTRWIKSGVSLLSFCAGSFVFSRFHRFFSPKRRWVLCASFAAQMLLTLGAASLVTIMGQPKEKEEIGWHVLAPISLLAFQAASAAVTSRALQYNALTSVVLTSMYLDLFSDAELFSIKNAERNRRTGAPLFLLFGALVGGRIAMSPFGVAGALYAAALLKGLVVIVWLMDDEYASSDGEQDELMEDAEDADQDNDAEDDNDDDENEEEQEDAEEPEADADAEPEADTDPDRDADAAESQPASGKHDGDNATTSTERTSTPVPATAAKWRPLLRQEYITAPLYDIVPTMAAPCATSVNAVAITPDQRYWMSGGSDGYIRKYNGIETINGKQQLTVAQRHPFVDSVVKCGVLMSYWANDEPAPPNARADERITSPVYSLAVHKDALWLLSGLESGGINLQSVRHDEGKRIATLREGGHTNAVSVLQLAPDERSVLSGSWDKAVIDWDLNSGAVLRRFGGTGGQISAIELRPENAAPIPAEASDPDISDTFDSNNARPVSNGFFANGAGDGAGPSDKPAAAEAGGPSSDHGSLFGSPAGSLFGDNDAMGGGNAFGNDDDEFSNALDMNHGLDHPGDFPMGDPDAPPNGTNPADAQANPVDALSQDVLVLKQEANAIDASDAFVDSTPAPAHPANLSPTLASSATGVQEVSSTTFFSAAMDGTIRIWDRRVPEPVARIGNRRGVPPWCMGGCWSTDGNWIYAGRRNGTVEEFSIHKARSGWKPQRVLKLPAGSGAVSCVRPMVNGRHLVCASHDILRLYDLRDSAADATANARHSKVPFIVVPGPPRPGVISSLYIDPTSRFMISAAGTRGWDGSSTETLLGYEIRPSR</sequence>
<organism evidence="5 6">
    <name type="scientific">Schizothecium vesticola</name>
    <dbReference type="NCBI Taxonomy" id="314040"/>
    <lineage>
        <taxon>Eukaryota</taxon>
        <taxon>Fungi</taxon>
        <taxon>Dikarya</taxon>
        <taxon>Ascomycota</taxon>
        <taxon>Pezizomycotina</taxon>
        <taxon>Sordariomycetes</taxon>
        <taxon>Sordariomycetidae</taxon>
        <taxon>Sordariales</taxon>
        <taxon>Schizotheciaceae</taxon>
        <taxon>Schizothecium</taxon>
    </lineage>
</organism>
<name>A0AA40F0W2_9PEZI</name>
<gene>
    <name evidence="5" type="ORF">B0T18DRAFT_427293</name>
</gene>
<dbReference type="InterPro" id="IPR036322">
    <property type="entry name" value="WD40_repeat_dom_sf"/>
</dbReference>
<feature type="transmembrane region" description="Helical" evidence="3">
    <location>
        <begin position="121"/>
        <end position="141"/>
    </location>
</feature>
<dbReference type="SUPFAM" id="SSF50978">
    <property type="entry name" value="WD40 repeat-like"/>
    <property type="match status" value="1"/>
</dbReference>
<evidence type="ECO:0000313" key="6">
    <source>
        <dbReference type="Proteomes" id="UP001172155"/>
    </source>
</evidence>
<evidence type="ECO:0000256" key="2">
    <source>
        <dbReference type="SAM" id="MobiDB-lite"/>
    </source>
</evidence>
<dbReference type="Gene3D" id="2.130.10.10">
    <property type="entry name" value="YVTN repeat-like/Quinoprotein amine dehydrogenase"/>
    <property type="match status" value="2"/>
</dbReference>
<comment type="caution">
    <text evidence="5">The sequence shown here is derived from an EMBL/GenBank/DDBJ whole genome shotgun (WGS) entry which is preliminary data.</text>
</comment>
<dbReference type="PROSITE" id="PS50294">
    <property type="entry name" value="WD_REPEATS_REGION"/>
    <property type="match status" value="1"/>
</dbReference>
<dbReference type="InterPro" id="IPR015943">
    <property type="entry name" value="WD40/YVTN_repeat-like_dom_sf"/>
</dbReference>
<evidence type="ECO:0000259" key="4">
    <source>
        <dbReference type="Pfam" id="PF23798"/>
    </source>
</evidence>